<sequence length="64" mass="7130">MGLLHCVPLFIVTPFYMVTAVAYNYSIKLAFPEDVYNDYIQKQNDAFNGIFGLCGGDNNGSDED</sequence>
<dbReference type="EMBL" id="OZ004254">
    <property type="protein sequence ID" value="CAK7898092.1"/>
    <property type="molecule type" value="Genomic_DNA"/>
</dbReference>
<proteinExistence type="predicted"/>
<accession>A0ABP0E887</accession>
<dbReference type="Proteomes" id="UP001497600">
    <property type="component" value="Chromosome B"/>
</dbReference>
<gene>
    <name evidence="1" type="ORF">CAAN4_B12904</name>
</gene>
<reference evidence="1 2" key="1">
    <citation type="submission" date="2024-01" db="EMBL/GenBank/DDBJ databases">
        <authorList>
            <consortium name="Genoscope - CEA"/>
            <person name="William W."/>
        </authorList>
    </citation>
    <scope>NUCLEOTIDE SEQUENCE [LARGE SCALE GENOMIC DNA]</scope>
    <source>
        <strain evidence="1 2">29B2s-10</strain>
    </source>
</reference>
<evidence type="ECO:0000313" key="1">
    <source>
        <dbReference type="EMBL" id="CAK7898092.1"/>
    </source>
</evidence>
<protein>
    <submittedName>
        <fullName evidence="1">Uncharacterized protein</fullName>
    </submittedName>
</protein>
<evidence type="ECO:0000313" key="2">
    <source>
        <dbReference type="Proteomes" id="UP001497600"/>
    </source>
</evidence>
<keyword evidence="2" id="KW-1185">Reference proteome</keyword>
<name>A0ABP0E887_9ASCO</name>
<organism evidence="1 2">
    <name type="scientific">[Candida] anglica</name>
    <dbReference type="NCBI Taxonomy" id="148631"/>
    <lineage>
        <taxon>Eukaryota</taxon>
        <taxon>Fungi</taxon>
        <taxon>Dikarya</taxon>
        <taxon>Ascomycota</taxon>
        <taxon>Saccharomycotina</taxon>
        <taxon>Pichiomycetes</taxon>
        <taxon>Debaryomycetaceae</taxon>
        <taxon>Kurtzmaniella</taxon>
    </lineage>
</organism>